<gene>
    <name evidence="1" type="ORF">GBF38_001346</name>
</gene>
<accession>A0ACB7EUZ8</accession>
<comment type="caution">
    <text evidence="1">The sequence shown here is derived from an EMBL/GenBank/DDBJ whole genome shotgun (WGS) entry which is preliminary data.</text>
</comment>
<proteinExistence type="predicted"/>
<reference evidence="1" key="1">
    <citation type="submission" date="2020-04" db="EMBL/GenBank/DDBJ databases">
        <title>A chromosome-scale assembly and high-density genetic map of the yellow drum (Nibea albiflora) genome.</title>
        <authorList>
            <person name="Xu D."/>
            <person name="Zhang W."/>
            <person name="Chen R."/>
            <person name="Tan P."/>
            <person name="Wang L."/>
            <person name="Song H."/>
            <person name="Tian L."/>
            <person name="Zhu Q."/>
            <person name="Wang B."/>
        </authorList>
    </citation>
    <scope>NUCLEOTIDE SEQUENCE</scope>
    <source>
        <strain evidence="1">ZJHYS-2018</strain>
    </source>
</reference>
<name>A0ACB7EUZ8_NIBAL</name>
<dbReference type="Proteomes" id="UP000805704">
    <property type="component" value="Chromosome 22"/>
</dbReference>
<keyword evidence="2" id="KW-1185">Reference proteome</keyword>
<evidence type="ECO:0000313" key="1">
    <source>
        <dbReference type="EMBL" id="KAG8005503.1"/>
    </source>
</evidence>
<dbReference type="EMBL" id="CM024810">
    <property type="protein sequence ID" value="KAG8005503.1"/>
    <property type="molecule type" value="Genomic_DNA"/>
</dbReference>
<sequence length="199" mass="20944">MAMVIMSPLSELTDTDGFEMHSASQRGPPAPPPPSPPPHPRVCQAPLCRVLGYPGVTARPSSTAQPASRSLKSPFEGEGGGVEYAGSSDSLLDPFWCTANPAPPPRPFLPPPNKPSSTEQTGNAGRDTGMKYDQAFWLESNRGHCGYTDGTLTPGEGGREPGKVHRGGKAGVGQPHLAVNPSPGRDPQGVYNRGLSPWR</sequence>
<organism evidence="1 2">
    <name type="scientific">Nibea albiflora</name>
    <name type="common">Yellow drum</name>
    <name type="synonym">Corvina albiflora</name>
    <dbReference type="NCBI Taxonomy" id="240163"/>
    <lineage>
        <taxon>Eukaryota</taxon>
        <taxon>Metazoa</taxon>
        <taxon>Chordata</taxon>
        <taxon>Craniata</taxon>
        <taxon>Vertebrata</taxon>
        <taxon>Euteleostomi</taxon>
        <taxon>Actinopterygii</taxon>
        <taxon>Neopterygii</taxon>
        <taxon>Teleostei</taxon>
        <taxon>Neoteleostei</taxon>
        <taxon>Acanthomorphata</taxon>
        <taxon>Eupercaria</taxon>
        <taxon>Sciaenidae</taxon>
        <taxon>Nibea</taxon>
    </lineage>
</organism>
<protein>
    <submittedName>
        <fullName evidence="1">Uncharacterized protein</fullName>
    </submittedName>
</protein>
<evidence type="ECO:0000313" key="2">
    <source>
        <dbReference type="Proteomes" id="UP000805704"/>
    </source>
</evidence>